<dbReference type="EMBL" id="BSDZ01000080">
    <property type="protein sequence ID" value="GLI68917.1"/>
    <property type="molecule type" value="Genomic_DNA"/>
</dbReference>
<feature type="region of interest" description="Disordered" evidence="1">
    <location>
        <begin position="339"/>
        <end position="462"/>
    </location>
</feature>
<feature type="non-terminal residue" evidence="2">
    <location>
        <position position="1819"/>
    </location>
</feature>
<feature type="region of interest" description="Disordered" evidence="1">
    <location>
        <begin position="1535"/>
        <end position="1635"/>
    </location>
</feature>
<feature type="compositionally biased region" description="Polar residues" evidence="1">
    <location>
        <begin position="1172"/>
        <end position="1190"/>
    </location>
</feature>
<feature type="compositionally biased region" description="Low complexity" evidence="1">
    <location>
        <begin position="187"/>
        <end position="198"/>
    </location>
</feature>
<feature type="compositionally biased region" description="Polar residues" evidence="1">
    <location>
        <begin position="1271"/>
        <end position="1289"/>
    </location>
</feature>
<organism evidence="2 3">
    <name type="scientific">Volvox africanus</name>
    <dbReference type="NCBI Taxonomy" id="51714"/>
    <lineage>
        <taxon>Eukaryota</taxon>
        <taxon>Viridiplantae</taxon>
        <taxon>Chlorophyta</taxon>
        <taxon>core chlorophytes</taxon>
        <taxon>Chlorophyceae</taxon>
        <taxon>CS clade</taxon>
        <taxon>Chlamydomonadales</taxon>
        <taxon>Volvocaceae</taxon>
        <taxon>Volvox</taxon>
    </lineage>
</organism>
<gene>
    <name evidence="2" type="ORF">VaNZ11_013337</name>
</gene>
<feature type="region of interest" description="Disordered" evidence="1">
    <location>
        <begin position="567"/>
        <end position="637"/>
    </location>
</feature>
<sequence>MVPRSYGADESSVFRTAEGLKIKVKQLHCRLQSCVENLETISGSAGGWQRNLPSFSKQQFQTQSINEDVRSSGLDAHQRFPSAGVLGHDTAVPEARRTSDVSTLPEDALAQHDSQTSSRLMANGISVPDSWGGIASDEVEWEDTPAETELDEGIGMCLDDLEQLRCSRRPSHRARYGADGDEPPLTAAPAAGSPVSSALQALKRSLSPRVRSSFKGGQVPTQGEQLRTQYQKAVSDTVQRRLVGRADAFQSSGSLLKVESSGTDGNDGRSTVSSLGQPIAREAGSGAISPSVASQLRSTAIVPAGRTVLKANQEAGQQRQLFNRPSIQLSIGGELAQLEEGMVSPSSSRQDPDHQRNVVTRSRIPPPPAVSRFAGLDKSTGPPGGLHTDLSPTASVGSAPRGISAGDLQWPGHSAAEDADAAASPRAGLHFQPDPAALTQQLSKSKDRFPSTGSTSSGGLGWKFSSADSGVMLIGVGSGGIEGCEKNADSQMLPTERSSSNSPRPFSEPDEGARHGAQSSRGEAPAIGFVLPSGLPPGAVPSGNQAPVIGFVPPTSWGSAVASASVPSTSSIGFRPPAEMSQSSAATSATADSTPSVGSIPSRLLAADSSHSGAPSSGGGAVPTNASPAGSGHSHQAVHLSAQLDPFHSEPVQDRPAAPSAACALESMSQCADAFTIQPLSCSAQSLAARIPVGDFSFGINTKVFASSSRLKLRSSGDSLTASRSGAGPTQGLQKVDEENADMSEDHVDKQLPEAPAQGSSNTSARWPGPTSDGASASPRGAAAAAPTAATTLEDVGGSRASERVDGLHHWHRSVSGGPSSNDFIHAEQMCKLPWEESSDDEEAGSPATGEIEAERQEQIVLGGALGSTDDALGSPFASAVTAARAAQAAPKCAVAASTEEQLSLAGDVHSPQLQPSSLSSPQQKAVGPGSLDGEQESPLAANGISTAMSRPDEQSGAAAPSEPLGAGPEGLSMPAMASLRPRLSTGDASSHVSGVSITITAADIARTGGMVPALLEIVRDRFRQKGFHNVAHLAATGVGMPSLADAASTPTSSALAGGTLTDRIVARVENFHSRKSEDLALALRPSLDLGSEGLPDHPMEYAAASERRSIKQRSNGSGSESVTRHRPHQSMSGGALHAVTAARLSSDWVPAPVVPTGTTWFVTPTMAISSIQQTGDGSSMPRSPPSNVSMAARPQSPALASPSSHYLATAFGRGSPAFQQGGISSSSAKACASTPSPSQLPSTSGPSAAAMPAHPQLTSLSVPSGPHASTLPTGGSSQKAEQGTQTGMLPQEPGAAPDDLSELPLGTAQEYFLSTTVPLSGQHTSTRGSAYNHDADKLLMPESPNICTAADFFRGAASRATINTSTIAAPLRPLPGATSTTSPFATMAVAALVTGSTLSRGGSSGGRTRSARESTVYSQAGPTSRARRQSASGRLSVSTGGVLGRGLGRISSSGGRVMIDEEPVEMETLSSSRTTFAYSSRRPSAAAVDWDSGHTTRVAFEDNGDNTAVSNSAGRRRTLTREMLMRLARLGRESRHAFDTTTDEELQEQQRQGASWRARRNRSSTGQRSPRRRVTVEDGSTADVHVTRRQRSYDAPGSTREPRHGNQHQSGSNDYVHPQAHFGSSSGAVTTGSRARVSMTRQLAIVAGADAAQGGTCNSSPATAAAPGDLISLPPLSLDAPDMPEPCGGDTPACAVISPVARSRATGGSSLAAGSGSLSQLPHETVFIPPANAWLHDHSIPEEPICAVFAASTTASTPRRIVQSAGGNSLEGAGAAAGPGSGRQQGARFPRGKIATEGGSHHRQPQRGYTAGTTNTTT</sequence>
<feature type="compositionally biased region" description="Polar residues" evidence="1">
    <location>
        <begin position="715"/>
        <end position="724"/>
    </location>
</feature>
<dbReference type="Proteomes" id="UP001165090">
    <property type="component" value="Unassembled WGS sequence"/>
</dbReference>
<feature type="region of interest" description="Disordered" evidence="1">
    <location>
        <begin position="741"/>
        <end position="799"/>
    </location>
</feature>
<feature type="region of interest" description="Disordered" evidence="1">
    <location>
        <begin position="715"/>
        <end position="734"/>
    </location>
</feature>
<feature type="region of interest" description="Disordered" evidence="1">
    <location>
        <begin position="835"/>
        <end position="856"/>
    </location>
</feature>
<feature type="region of interest" description="Disordered" evidence="1">
    <location>
        <begin position="1765"/>
        <end position="1819"/>
    </location>
</feature>
<evidence type="ECO:0000313" key="2">
    <source>
        <dbReference type="EMBL" id="GLI68917.1"/>
    </source>
</evidence>
<comment type="caution">
    <text evidence="2">The sequence shown here is derived from an EMBL/GenBank/DDBJ whole genome shotgun (WGS) entry which is preliminary data.</text>
</comment>
<feature type="compositionally biased region" description="Polar residues" evidence="1">
    <location>
        <begin position="489"/>
        <end position="504"/>
    </location>
</feature>
<evidence type="ECO:0000256" key="1">
    <source>
        <dbReference type="SAM" id="MobiDB-lite"/>
    </source>
</evidence>
<protein>
    <submittedName>
        <fullName evidence="2">Uncharacterized protein</fullName>
    </submittedName>
</protein>
<feature type="region of interest" description="Disordered" evidence="1">
    <location>
        <begin position="1172"/>
        <end position="1202"/>
    </location>
</feature>
<proteinExistence type="predicted"/>
<feature type="region of interest" description="Disordered" evidence="1">
    <location>
        <begin position="908"/>
        <end position="975"/>
    </location>
</feature>
<name>A0ABQ5SHX0_9CHLO</name>
<feature type="compositionally biased region" description="Low complexity" evidence="1">
    <location>
        <begin position="1234"/>
        <end position="1248"/>
    </location>
</feature>
<feature type="region of interest" description="Disordered" evidence="1">
    <location>
        <begin position="1219"/>
        <end position="1303"/>
    </location>
</feature>
<feature type="compositionally biased region" description="Polar residues" evidence="1">
    <location>
        <begin position="1113"/>
        <end position="1122"/>
    </location>
</feature>
<feature type="region of interest" description="Disordered" evidence="1">
    <location>
        <begin position="1398"/>
        <end position="1457"/>
    </location>
</feature>
<reference evidence="2 3" key="1">
    <citation type="journal article" date="2023" name="IScience">
        <title>Expanded male sex-determining region conserved during the evolution of homothallism in the green alga Volvox.</title>
        <authorList>
            <person name="Yamamoto K."/>
            <person name="Matsuzaki R."/>
            <person name="Mahakham W."/>
            <person name="Heman W."/>
            <person name="Sekimoto H."/>
            <person name="Kawachi M."/>
            <person name="Minakuchi Y."/>
            <person name="Toyoda A."/>
            <person name="Nozaki H."/>
        </authorList>
    </citation>
    <scope>NUCLEOTIDE SEQUENCE [LARGE SCALE GENOMIC DNA]</scope>
    <source>
        <strain evidence="2 3">NIES-4468</strain>
    </source>
</reference>
<feature type="compositionally biased region" description="Low complexity" evidence="1">
    <location>
        <begin position="911"/>
        <end position="924"/>
    </location>
</feature>
<accession>A0ABQ5SHX0</accession>
<evidence type="ECO:0000313" key="3">
    <source>
        <dbReference type="Proteomes" id="UP001165090"/>
    </source>
</evidence>
<feature type="compositionally biased region" description="Polar residues" evidence="1">
    <location>
        <begin position="1219"/>
        <end position="1229"/>
    </location>
</feature>
<feature type="compositionally biased region" description="Polar residues" evidence="1">
    <location>
        <begin position="1623"/>
        <end position="1634"/>
    </location>
</feature>
<keyword evidence="3" id="KW-1185">Reference proteome</keyword>
<feature type="region of interest" description="Disordered" evidence="1">
    <location>
        <begin position="482"/>
        <end position="521"/>
    </location>
</feature>
<feature type="compositionally biased region" description="Low complexity" evidence="1">
    <location>
        <begin position="774"/>
        <end position="791"/>
    </location>
</feature>
<feature type="region of interest" description="Disordered" evidence="1">
    <location>
        <begin position="172"/>
        <end position="227"/>
    </location>
</feature>
<feature type="compositionally biased region" description="Low complexity" evidence="1">
    <location>
        <begin position="606"/>
        <end position="615"/>
    </location>
</feature>
<feature type="compositionally biased region" description="Low complexity" evidence="1">
    <location>
        <begin position="581"/>
        <end position="596"/>
    </location>
</feature>
<feature type="region of interest" description="Disordered" evidence="1">
    <location>
        <begin position="1105"/>
        <end position="1135"/>
    </location>
</feature>